<feature type="region of interest" description="Disordered" evidence="1">
    <location>
        <begin position="103"/>
        <end position="123"/>
    </location>
</feature>
<dbReference type="WBParaSite" id="maker-uti_cns_0018344-snap-gene-0.1-mRNA-1">
    <property type="protein sequence ID" value="maker-uti_cns_0018344-snap-gene-0.1-mRNA-1"/>
    <property type="gene ID" value="maker-uti_cns_0018344-snap-gene-0.1"/>
</dbReference>
<feature type="compositionally biased region" description="Basic and acidic residues" evidence="1">
    <location>
        <begin position="112"/>
        <end position="123"/>
    </location>
</feature>
<proteinExistence type="predicted"/>
<dbReference type="AlphaFoldDB" id="A0A1I8IXW7"/>
<dbReference type="Proteomes" id="UP000095280">
    <property type="component" value="Unplaced"/>
</dbReference>
<accession>A0A1I8IXW7</accession>
<evidence type="ECO:0000313" key="2">
    <source>
        <dbReference type="Proteomes" id="UP000095280"/>
    </source>
</evidence>
<reference evidence="3" key="1">
    <citation type="submission" date="2016-11" db="UniProtKB">
        <authorList>
            <consortium name="WormBaseParasite"/>
        </authorList>
    </citation>
    <scope>IDENTIFICATION</scope>
</reference>
<organism evidence="2 3">
    <name type="scientific">Macrostomum lignano</name>
    <dbReference type="NCBI Taxonomy" id="282301"/>
    <lineage>
        <taxon>Eukaryota</taxon>
        <taxon>Metazoa</taxon>
        <taxon>Spiralia</taxon>
        <taxon>Lophotrochozoa</taxon>
        <taxon>Platyhelminthes</taxon>
        <taxon>Rhabditophora</taxon>
        <taxon>Macrostomorpha</taxon>
        <taxon>Macrostomida</taxon>
        <taxon>Macrostomidae</taxon>
        <taxon>Macrostomum</taxon>
    </lineage>
</organism>
<protein>
    <submittedName>
        <fullName evidence="3">Transmembrane protein</fullName>
    </submittedName>
</protein>
<sequence>MFFGGGRDGSEFRLTGAQRIYLATAKSTSAWSCARPSARSRACWGCPPSCMYCKSLRTWLDKEDSPIVLEHLLESNVFADAFAMHDAQTSDRRSGRRAAAAAAPAAASLEDADTKSDNGGGDSRDGWRLNLDLRYQLSRSCGLLLSLPASAPHPAVLWRAAGLLLCLVWLHHLVPAVPHGHRPLLLRVRTGQCNRRPAYVLRKSRCQPIWCTQQTTRRKCIGFYSCVLSCVSGLGLAADWLHHIASHH</sequence>
<evidence type="ECO:0000256" key="1">
    <source>
        <dbReference type="SAM" id="MobiDB-lite"/>
    </source>
</evidence>
<evidence type="ECO:0000313" key="3">
    <source>
        <dbReference type="WBParaSite" id="maker-uti_cns_0018344-snap-gene-0.1-mRNA-1"/>
    </source>
</evidence>
<name>A0A1I8IXW7_9PLAT</name>
<keyword evidence="2" id="KW-1185">Reference proteome</keyword>